<organism evidence="4 5">
    <name type="scientific">Trichogramma kaykai</name>
    <dbReference type="NCBI Taxonomy" id="54128"/>
    <lineage>
        <taxon>Eukaryota</taxon>
        <taxon>Metazoa</taxon>
        <taxon>Ecdysozoa</taxon>
        <taxon>Arthropoda</taxon>
        <taxon>Hexapoda</taxon>
        <taxon>Insecta</taxon>
        <taxon>Pterygota</taxon>
        <taxon>Neoptera</taxon>
        <taxon>Endopterygota</taxon>
        <taxon>Hymenoptera</taxon>
        <taxon>Apocrita</taxon>
        <taxon>Proctotrupomorpha</taxon>
        <taxon>Chalcidoidea</taxon>
        <taxon>Trichogrammatidae</taxon>
        <taxon>Trichogramma</taxon>
    </lineage>
</organism>
<dbReference type="PANTHER" id="PTHR43615">
    <property type="entry name" value="PHOSPHOENOLPYRUVATE SYNTHASE-RELATED"/>
    <property type="match status" value="1"/>
</dbReference>
<evidence type="ECO:0000256" key="1">
    <source>
        <dbReference type="ARBA" id="ARBA00007837"/>
    </source>
</evidence>
<evidence type="ECO:0000313" key="4">
    <source>
        <dbReference type="EMBL" id="KAL3392569.1"/>
    </source>
</evidence>
<dbReference type="InterPro" id="IPR008279">
    <property type="entry name" value="PEP-util_enz_mobile_dom"/>
</dbReference>
<dbReference type="InterPro" id="IPR013815">
    <property type="entry name" value="ATP_grasp_subdomain_1"/>
</dbReference>
<evidence type="ECO:0000259" key="3">
    <source>
        <dbReference type="Pfam" id="PF01326"/>
    </source>
</evidence>
<keyword evidence="5" id="KW-1185">Reference proteome</keyword>
<feature type="domain" description="PEP-utilising enzyme mobile" evidence="2">
    <location>
        <begin position="1182"/>
        <end position="1252"/>
    </location>
</feature>
<dbReference type="Gene3D" id="3.50.30.10">
    <property type="entry name" value="Phosphohistidine domain"/>
    <property type="match status" value="1"/>
</dbReference>
<dbReference type="InterPro" id="IPR051549">
    <property type="entry name" value="PEP_Utilizing_Enz"/>
</dbReference>
<comment type="similarity">
    <text evidence="1">Belongs to the PEP-utilizing enzyme family.</text>
</comment>
<dbReference type="Proteomes" id="UP001627154">
    <property type="component" value="Unassembled WGS sequence"/>
</dbReference>
<dbReference type="PANTHER" id="PTHR43615:SF1">
    <property type="entry name" value="PPDK_N DOMAIN-CONTAINING PROTEIN"/>
    <property type="match status" value="1"/>
</dbReference>
<gene>
    <name evidence="4" type="ORF">TKK_012884</name>
</gene>
<dbReference type="SUPFAM" id="SSF52009">
    <property type="entry name" value="Phosphohistidine domain"/>
    <property type="match status" value="1"/>
</dbReference>
<sequence length="1286" mass="146518">MGTAQQSIDSYQDENESRTLCYHGADQLGNSFYIKFQRNPEKESELVLILYMDGGSTKYELPEHPNTVINQDKDSWSAQGLTMTVLEVDKRVRITFNGLLRKGTRTSVDEDIHPGLEHVRLNFIFIASTKPFLSHVSGGKHKSTNDKTEIDQYGSMVGLVRLESMTHELYCRGMRQFHVGELKFDSVKLNLMGLDRMGNIFCIRAQVENTELKTKKFGHVMDPLDNFHNIDSSDLNIKEFTNSIRGTKHFATFKFKADKTYKVELSWRSGMTKKLFGGYPWNHKTRYLHFTMELNGTKGFAIAEYTKPYDGTCPINIPITNSSRRRNRLVPPPHVSRIMNYVIDLSHPMCKDEKLVGGRGASLAQMKSLKSPKFVIPDGFCLTTNSFDRFLIYNKELLEAIHQLMESYKVYYESKGSLDFTKEIIQQIPDGPVEEPDEHDRTELLDKIAELFEKAKLPVEILDEIHVCMCLLFSTQSSGQWTVQGSAYHEDSDETMWAGQDLTLLNVRSEDVAKAVIDCWAGLFKKDCVEYRRYCGLPLDRPIGLCIQPMVGEADSCGSLFTRHPHTGDPRRVFIGSQSSKDEPEKYDLLICVAVGPNNEYEIESSGEVDFQGRRASQTSVNEVPKERADKLRSISVEVALRLAEIGRELDELYGSARFIDWSYSAEKDQIHLQLCRPLTDFEAWTDFELTHELGSGVPPEWDLFSYVQAAEIFPHPLTPLTCTTICEALSPTTFSSGIRSCDDDDEADFDDERHPSPFFIVNMRVAFNHFNLMLRNRNETIGNGMLAVDYARGSRTPTEPELVNVAKRRIGIGAGGRIGQLKLLGGKLQNLFKSSQPRIKQFEEKIESYEPEELMTEAYFLTDLDNQLETVRKVSRYHGRLWRLSERYEARILQLLSYIEDTITNKNMGDVAQLLGCCGNVASSLLPKIISSLVDRPDWSPLGNDAVERDENWLRICQFVEDYGYRGVNELELASEPFESRPEMLFRALKYVDPQAIGQNIRPHYKECEPEGPPPMELIQEIRSLITPEYRRTIAKLLPEARRSVTRREESKDLLSKAVHNVRKLFGQKAADLVNAGRLPEIGLIHYLTRWEVLELMRKDAAKPALIRKAQRRRRLWPSLDRKIHHPDYWFGWPRPLKDDDEIEKICHEYYPAYNGTPICPGKANHRVVVARTPDEASRLRQGDILVAPCVDVGWSQYFPLVAGIITEVGGPLSEGAVIARENKIPCVMGVPMATWVFKTGDTLSMNGYTGRIEKRSLLLSPAKPCMPKGTLQKMLRSITMARRS</sequence>
<evidence type="ECO:0000313" key="5">
    <source>
        <dbReference type="Proteomes" id="UP001627154"/>
    </source>
</evidence>
<evidence type="ECO:0000259" key="2">
    <source>
        <dbReference type="Pfam" id="PF00391"/>
    </source>
</evidence>
<comment type="caution">
    <text evidence="4">The sequence shown here is derived from an EMBL/GenBank/DDBJ whole genome shotgun (WGS) entry which is preliminary data.</text>
</comment>
<accession>A0ABD2WIX3</accession>
<protein>
    <recommendedName>
        <fullName evidence="6">Pyruvate phosphate dikinase AMP/ATP-binding domain-containing protein</fullName>
    </recommendedName>
</protein>
<dbReference type="InterPro" id="IPR036637">
    <property type="entry name" value="Phosphohistidine_dom_sf"/>
</dbReference>
<reference evidence="4 5" key="1">
    <citation type="journal article" date="2024" name="bioRxiv">
        <title>A reference genome for Trichogramma kaykai: A tiny desert-dwelling parasitoid wasp with competing sex-ratio distorters.</title>
        <authorList>
            <person name="Culotta J."/>
            <person name="Lindsey A.R."/>
        </authorList>
    </citation>
    <scope>NUCLEOTIDE SEQUENCE [LARGE SCALE GENOMIC DNA]</scope>
    <source>
        <strain evidence="4 5">KSX58</strain>
    </source>
</reference>
<dbReference type="InterPro" id="IPR002192">
    <property type="entry name" value="PPDK_AMP/ATP-bd"/>
</dbReference>
<feature type="domain" description="Pyruvate phosphate dikinase AMP/ATP-binding" evidence="3">
    <location>
        <begin position="354"/>
        <end position="681"/>
    </location>
</feature>
<proteinExistence type="inferred from homology"/>
<dbReference type="Gene3D" id="3.30.1490.20">
    <property type="entry name" value="ATP-grasp fold, A domain"/>
    <property type="match status" value="1"/>
</dbReference>
<dbReference type="Pfam" id="PF01326">
    <property type="entry name" value="PPDK_N"/>
    <property type="match status" value="1"/>
</dbReference>
<dbReference type="EMBL" id="JBJJXI010000103">
    <property type="protein sequence ID" value="KAL3392569.1"/>
    <property type="molecule type" value="Genomic_DNA"/>
</dbReference>
<dbReference type="Pfam" id="PF00391">
    <property type="entry name" value="PEP-utilizers"/>
    <property type="match status" value="1"/>
</dbReference>
<dbReference type="Gene3D" id="3.30.470.20">
    <property type="entry name" value="ATP-grasp fold, B domain"/>
    <property type="match status" value="1"/>
</dbReference>
<dbReference type="SUPFAM" id="SSF56059">
    <property type="entry name" value="Glutathione synthetase ATP-binding domain-like"/>
    <property type="match status" value="1"/>
</dbReference>
<evidence type="ECO:0008006" key="6">
    <source>
        <dbReference type="Google" id="ProtNLM"/>
    </source>
</evidence>
<name>A0ABD2WIX3_9HYME</name>